<gene>
    <name evidence="1" type="ORF">HNP63_000884</name>
</gene>
<evidence type="ECO:0000313" key="2">
    <source>
        <dbReference type="Proteomes" id="UP000529652"/>
    </source>
</evidence>
<evidence type="ECO:0000313" key="1">
    <source>
        <dbReference type="EMBL" id="MBB5141463.1"/>
    </source>
</evidence>
<proteinExistence type="predicted"/>
<dbReference type="AlphaFoldDB" id="A0AB34Z369"/>
<dbReference type="PROSITE" id="PS51257">
    <property type="entry name" value="PROKAR_LIPOPROTEIN"/>
    <property type="match status" value="1"/>
</dbReference>
<dbReference type="EMBL" id="JACHGM010000003">
    <property type="protein sequence ID" value="MBB5141463.1"/>
    <property type="molecule type" value="Genomic_DNA"/>
</dbReference>
<protein>
    <recommendedName>
        <fullName evidence="3">Lipoprotein</fullName>
    </recommendedName>
</protein>
<comment type="caution">
    <text evidence="1">The sequence shown here is derived from an EMBL/GenBank/DDBJ whole genome shotgun (WGS) entry which is preliminary data.</text>
</comment>
<sequence>MKGISILSLLLLAFSCKQYGSVKALTEIASDSGDNNSLVVSDNLAAKELIAEKGPTLTSQESERLEALKTFLKDAMGVNGKTGDTKAEYDKSYKEFFDWLSKDVNKQKEFVSCFNNICGIVTKAVDASKQRYKGNQQSLGFNEYVCYDIKTRTGDDLSLFFQKVADAFGTEEYKKKDEDNDENNQKPEKCNEEIFKVIKRVFTESDSNNELRDLKNLNSYNLKSNK</sequence>
<accession>A0AB34Z369</accession>
<evidence type="ECO:0008006" key="3">
    <source>
        <dbReference type="Google" id="ProtNLM"/>
    </source>
</evidence>
<dbReference type="Proteomes" id="UP000529652">
    <property type="component" value="Unassembled WGS sequence"/>
</dbReference>
<dbReference type="RefSeq" id="WP_183227315.1">
    <property type="nucleotide sequence ID" value="NZ_JACHGM010000003.1"/>
</dbReference>
<reference evidence="1 2" key="1">
    <citation type="submission" date="2020-08" db="EMBL/GenBank/DDBJ databases">
        <title>Genomic Encyclopedia of Type Strains, Phase IV (KMG-IV): sequencing the most valuable type-strain genomes for metagenomic binning, comparative biology and taxonomic classification.</title>
        <authorList>
            <person name="Goeker M."/>
        </authorList>
    </citation>
    <scope>NUCLEOTIDE SEQUENCE [LARGE SCALE GENOMIC DNA]</scope>
    <source>
        <strain evidence="1 2">DSM 10508</strain>
    </source>
</reference>
<name>A0AB34Z369_BORAF</name>
<organism evidence="1 2">
    <name type="scientific">Borreliella afzelii</name>
    <name type="common">Borrelia afzelii</name>
    <dbReference type="NCBI Taxonomy" id="29518"/>
    <lineage>
        <taxon>Bacteria</taxon>
        <taxon>Pseudomonadati</taxon>
        <taxon>Spirochaetota</taxon>
        <taxon>Spirochaetia</taxon>
        <taxon>Spirochaetales</taxon>
        <taxon>Borreliaceae</taxon>
        <taxon>Borreliella</taxon>
    </lineage>
</organism>